<dbReference type="Proteomes" id="UP000830167">
    <property type="component" value="Chromosome"/>
</dbReference>
<dbReference type="EMBL" id="CP089291">
    <property type="protein sequence ID" value="UOF89765.1"/>
    <property type="molecule type" value="Genomic_DNA"/>
</dbReference>
<evidence type="ECO:0008006" key="3">
    <source>
        <dbReference type="Google" id="ProtNLM"/>
    </source>
</evidence>
<keyword evidence="2" id="KW-1185">Reference proteome</keyword>
<proteinExistence type="predicted"/>
<evidence type="ECO:0000313" key="2">
    <source>
        <dbReference type="Proteomes" id="UP000830167"/>
    </source>
</evidence>
<evidence type="ECO:0000313" key="1">
    <source>
        <dbReference type="EMBL" id="UOF89765.1"/>
    </source>
</evidence>
<reference evidence="1" key="1">
    <citation type="submission" date="2021-12" db="EMBL/GenBank/DDBJ databases">
        <title>Alicyclobacillaceae gen. nov., sp. nov., isolated from chalcocite enrichment system.</title>
        <authorList>
            <person name="Jiang Z."/>
        </authorList>
    </citation>
    <scope>NUCLEOTIDE SEQUENCE</scope>
    <source>
        <strain evidence="1">MYW30-H2</strain>
    </source>
</reference>
<organism evidence="1 2">
    <name type="scientific">Fodinisporobacter ferrooxydans</name>
    <dbReference type="NCBI Taxonomy" id="2901836"/>
    <lineage>
        <taxon>Bacteria</taxon>
        <taxon>Bacillati</taxon>
        <taxon>Bacillota</taxon>
        <taxon>Bacilli</taxon>
        <taxon>Bacillales</taxon>
        <taxon>Alicyclobacillaceae</taxon>
        <taxon>Fodinisporobacter</taxon>
    </lineage>
</organism>
<gene>
    <name evidence="1" type="ORF">LSG31_18100</name>
</gene>
<name>A0ABY4CH08_9BACL</name>
<dbReference type="RefSeq" id="WP_347436456.1">
    <property type="nucleotide sequence ID" value="NZ_CP089291.1"/>
</dbReference>
<sequence length="84" mass="9546">MQNKEQSQRFQSIQQRAKQVTQLARSLNEMASELGAVNNDCERQAEGLQRLQALAGEASSELTNLYEDARHARSYQAQAHNENR</sequence>
<protein>
    <recommendedName>
        <fullName evidence="3">Methyl-accepting chemotaxis protein</fullName>
    </recommendedName>
</protein>
<accession>A0ABY4CH08</accession>